<accession>A0A235F8P0</accession>
<dbReference type="EMBL" id="NOII01000003">
    <property type="protein sequence ID" value="OYD57676.1"/>
    <property type="molecule type" value="Genomic_DNA"/>
</dbReference>
<evidence type="ECO:0000259" key="1">
    <source>
        <dbReference type="PROSITE" id="PS50965"/>
    </source>
</evidence>
<reference evidence="2 3" key="1">
    <citation type="submission" date="2017-07" db="EMBL/GenBank/DDBJ databases">
        <title>Fictibacillus sp. nov. GDSW-R2A3 Genome sequencing and assembly.</title>
        <authorList>
            <person name="Mayilraj S."/>
        </authorList>
    </citation>
    <scope>NUCLEOTIDE SEQUENCE [LARGE SCALE GENOMIC DNA]</scope>
    <source>
        <strain evidence="2 3">GDSW-R2A3</strain>
    </source>
</reference>
<comment type="caution">
    <text evidence="2">The sequence shown here is derived from an EMBL/GenBank/DDBJ whole genome shotgun (WGS) entry which is preliminary data.</text>
</comment>
<keyword evidence="3" id="KW-1185">Reference proteome</keyword>
<dbReference type="PROSITE" id="PS50965">
    <property type="entry name" value="NERD"/>
    <property type="match status" value="1"/>
</dbReference>
<sequence length="234" mass="26981">MLNFFLRKKADQFLKTVEETIIPNNKQAVRKGELGEYKIDLQLSQFPKNYRYLSDLLIKNPKSFTGYSQIDNVLISPFGIFVIESKNYQGTVYGGKTRKTWSVNGKFNVGNPLAQNYGHIRALAACLDEKYENLFISIIAFTKRSRVKVEPELRKITSNELVIYDIELTEFIKRKEASNKSESKLPLLYDNEIEEAFRSFTEANIVDLEIKGKHVSEIAKKKSNSVTRFGSRQF</sequence>
<gene>
    <name evidence="2" type="ORF">CGZ90_13510</name>
</gene>
<evidence type="ECO:0000313" key="3">
    <source>
        <dbReference type="Proteomes" id="UP000215059"/>
    </source>
</evidence>
<dbReference type="RefSeq" id="WP_094253027.1">
    <property type="nucleotide sequence ID" value="NZ_JBHLXL010000001.1"/>
</dbReference>
<dbReference type="InterPro" id="IPR011528">
    <property type="entry name" value="NERD"/>
</dbReference>
<dbReference type="Proteomes" id="UP000215059">
    <property type="component" value="Unassembled WGS sequence"/>
</dbReference>
<dbReference type="AlphaFoldDB" id="A0A235F8P0"/>
<name>A0A235F8P0_9BACL</name>
<organism evidence="2 3">
    <name type="scientific">Fictibacillus aquaticus</name>
    <dbReference type="NCBI Taxonomy" id="2021314"/>
    <lineage>
        <taxon>Bacteria</taxon>
        <taxon>Bacillati</taxon>
        <taxon>Bacillota</taxon>
        <taxon>Bacilli</taxon>
        <taxon>Bacillales</taxon>
        <taxon>Fictibacillaceae</taxon>
        <taxon>Fictibacillus</taxon>
    </lineage>
</organism>
<dbReference type="Pfam" id="PF08378">
    <property type="entry name" value="NERD"/>
    <property type="match status" value="1"/>
</dbReference>
<evidence type="ECO:0000313" key="2">
    <source>
        <dbReference type="EMBL" id="OYD57676.1"/>
    </source>
</evidence>
<proteinExistence type="predicted"/>
<protein>
    <recommendedName>
        <fullName evidence="1">NERD domain-containing protein</fullName>
    </recommendedName>
</protein>
<feature type="domain" description="NERD" evidence="1">
    <location>
        <begin position="31"/>
        <end position="146"/>
    </location>
</feature>
<dbReference type="OrthoDB" id="5782056at2"/>